<keyword evidence="3" id="KW-1185">Reference proteome</keyword>
<evidence type="ECO:0000256" key="1">
    <source>
        <dbReference type="SAM" id="MobiDB-lite"/>
    </source>
</evidence>
<evidence type="ECO:0000313" key="2">
    <source>
        <dbReference type="EMBL" id="CAF9918616.1"/>
    </source>
</evidence>
<dbReference type="Proteomes" id="UP000664203">
    <property type="component" value="Unassembled WGS sequence"/>
</dbReference>
<reference evidence="2" key="1">
    <citation type="submission" date="2021-03" db="EMBL/GenBank/DDBJ databases">
        <authorList>
            <person name="Tagirdzhanova G."/>
        </authorList>
    </citation>
    <scope>NUCLEOTIDE SEQUENCE</scope>
</reference>
<proteinExistence type="predicted"/>
<feature type="region of interest" description="Disordered" evidence="1">
    <location>
        <begin position="516"/>
        <end position="588"/>
    </location>
</feature>
<gene>
    <name evidence="2" type="ORF">ALECFALPRED_000767</name>
</gene>
<dbReference type="OrthoDB" id="5390564at2759"/>
<feature type="compositionally biased region" description="Low complexity" evidence="1">
    <location>
        <begin position="92"/>
        <end position="106"/>
    </location>
</feature>
<comment type="caution">
    <text evidence="2">The sequence shown here is derived from an EMBL/GenBank/DDBJ whole genome shotgun (WGS) entry which is preliminary data.</text>
</comment>
<accession>A0A8H3F5N1</accession>
<evidence type="ECO:0000313" key="3">
    <source>
        <dbReference type="Proteomes" id="UP000664203"/>
    </source>
</evidence>
<dbReference type="AlphaFoldDB" id="A0A8H3F5N1"/>
<feature type="compositionally biased region" description="Basic and acidic residues" evidence="1">
    <location>
        <begin position="539"/>
        <end position="561"/>
    </location>
</feature>
<feature type="compositionally biased region" description="Polar residues" evidence="1">
    <location>
        <begin position="156"/>
        <end position="175"/>
    </location>
</feature>
<feature type="region of interest" description="Disordered" evidence="1">
    <location>
        <begin position="34"/>
        <end position="179"/>
    </location>
</feature>
<feature type="compositionally biased region" description="Polar residues" evidence="1">
    <location>
        <begin position="124"/>
        <end position="142"/>
    </location>
</feature>
<protein>
    <submittedName>
        <fullName evidence="2">Uncharacterized protein</fullName>
    </submittedName>
</protein>
<dbReference type="EMBL" id="CAJPDR010000114">
    <property type="protein sequence ID" value="CAF9918616.1"/>
    <property type="molecule type" value="Genomic_DNA"/>
</dbReference>
<organism evidence="2 3">
    <name type="scientific">Alectoria fallacina</name>
    <dbReference type="NCBI Taxonomy" id="1903189"/>
    <lineage>
        <taxon>Eukaryota</taxon>
        <taxon>Fungi</taxon>
        <taxon>Dikarya</taxon>
        <taxon>Ascomycota</taxon>
        <taxon>Pezizomycotina</taxon>
        <taxon>Lecanoromycetes</taxon>
        <taxon>OSLEUM clade</taxon>
        <taxon>Lecanoromycetidae</taxon>
        <taxon>Lecanorales</taxon>
        <taxon>Lecanorineae</taxon>
        <taxon>Parmeliaceae</taxon>
        <taxon>Alectoria</taxon>
    </lineage>
</organism>
<sequence length="624" mass="69533">MSVEPANGPVVPPNHRDISGEEAWAWRCSLPTLAPWDPQSVKAEGNVPQDTLSTKLLPSKPHEAEEGQISETQAHDCQPQSSDAKSFLYSIPQWQPPSAQSTSQQPFKIPSQAVPSQRIRPSSFAGQQTSQRLQPIPSQRTKPPSARLKGLPPPSLASTRQNKPLSTQPQGQQPSFPFEDVGCDEKIPGIYRNDVLDNRIGIRPRLKKSTEFQQLKNPGNSWSSNGASLPRSMETITRQFIVANGYVFPHKDKASSEITILRNSLIFRLDLHKSALVIKETPKLIKSRWRIVDAFVAKQSRVWRAQGVFKQAPETARPTFAAFTRDWTDRNWDGRLRDTDSRNPQEATRQVVMWDDDIEGQLDSSRPGLETTLKRPAHDATNNQIVKRARTRSSIPMTSKHDHIDHAFDEVNGLEFTRPEERDLPMVIEAIYHARATLLDLAPMTAKDLANMQQDWTSHGFTNTLAENLTIGLAHTVTMGRYFDNALELLSLLKESDHWKASHMKIQVDCASQEGGATHEQLQNGGVPHPSSPFNGEVEIQHSHEREDAVPNRTQDGEVSKRPMPSTGDIKVNRSSQPGGAAPNQLNIGMEFNPPVAMIEKAQVDRLYQMTAAKPNSSGKRGGL</sequence>
<name>A0A8H3F5N1_9LECA</name>